<keyword evidence="6" id="KW-0814">Transposable element</keyword>
<dbReference type="PROSITE" id="PS01007">
    <property type="entry name" value="TRANSPOSASE_MUTATOR"/>
    <property type="match status" value="1"/>
</dbReference>
<dbReference type="PANTHER" id="PTHR33217">
    <property type="entry name" value="TRANSPOSASE FOR INSERTION SEQUENCE ELEMENT IS1081"/>
    <property type="match status" value="1"/>
</dbReference>
<keyword evidence="5 6" id="KW-0233">DNA recombination</keyword>
<dbReference type="NCBIfam" id="NF033543">
    <property type="entry name" value="transpos_IS256"/>
    <property type="match status" value="1"/>
</dbReference>
<keyword evidence="4 6" id="KW-0238">DNA-binding</keyword>
<organism evidence="8 9">
    <name type="scientific">Engelhardtia mirabilis</name>
    <dbReference type="NCBI Taxonomy" id="2528011"/>
    <lineage>
        <taxon>Bacteria</taxon>
        <taxon>Pseudomonadati</taxon>
        <taxon>Planctomycetota</taxon>
        <taxon>Planctomycetia</taxon>
        <taxon>Planctomycetia incertae sedis</taxon>
        <taxon>Engelhardtia</taxon>
    </lineage>
</organism>
<comment type="function">
    <text evidence="1 6">Required for the transposition of the insertion element.</text>
</comment>
<dbReference type="Pfam" id="PF00872">
    <property type="entry name" value="Transposase_mut"/>
    <property type="match status" value="1"/>
</dbReference>
<sequence length="365" mass="41118">MIVAWTTTAIGSSSTSKILPPYLRRSKTIEELIPWLYLRGISTGDFGEALGGLLGEGAAGLSASTVVRLKQAWEEEHRTWSKRELAGKHYVYLWADGIHSNVRLTDERACMLVIMGATADGKKELVAVHDGERESEQSWTEVLVDLKARGLTIAPKLVVADGALGFWKASAKVWPTARGQRCWVHKTANVLNKCPKSMHPKIKASLTEIWNAETREDAEAAMTLFKSSYGAKYPKAVECLLKDREAMLAFYDFPAEHWRHLRTTNPTRIHLRDDPAANQPDQRRRIPSRRPRHGLQARQVGREDLGEAKRPRTPRRRHPRSPVQGRHQGRRVTSPGIPSTALGNTSRPRDERPPSVCLTRRAMRR</sequence>
<feature type="region of interest" description="Disordered" evidence="7">
    <location>
        <begin position="269"/>
        <end position="365"/>
    </location>
</feature>
<dbReference type="EMBL" id="CP036287">
    <property type="protein sequence ID" value="QDU67363.1"/>
    <property type="molecule type" value="Genomic_DNA"/>
</dbReference>
<name>A0A518BK98_9BACT</name>
<protein>
    <recommendedName>
        <fullName evidence="6">Mutator family transposase</fullName>
    </recommendedName>
</protein>
<keyword evidence="9" id="KW-1185">Reference proteome</keyword>
<dbReference type="GO" id="GO:0006313">
    <property type="term" value="P:DNA transposition"/>
    <property type="evidence" value="ECO:0007669"/>
    <property type="project" value="UniProtKB-UniRule"/>
</dbReference>
<evidence type="ECO:0000313" key="9">
    <source>
        <dbReference type="Proteomes" id="UP000316921"/>
    </source>
</evidence>
<dbReference type="AlphaFoldDB" id="A0A518BK98"/>
<feature type="compositionally biased region" description="Basic residues" evidence="7">
    <location>
        <begin position="311"/>
        <end position="320"/>
    </location>
</feature>
<evidence type="ECO:0000256" key="6">
    <source>
        <dbReference type="RuleBase" id="RU365089"/>
    </source>
</evidence>
<dbReference type="PANTHER" id="PTHR33217:SF9">
    <property type="entry name" value="MUTATOR FAMILY TRANSPOSASE"/>
    <property type="match status" value="1"/>
</dbReference>
<evidence type="ECO:0000256" key="7">
    <source>
        <dbReference type="SAM" id="MobiDB-lite"/>
    </source>
</evidence>
<proteinExistence type="inferred from homology"/>
<feature type="compositionally biased region" description="Basic and acidic residues" evidence="7">
    <location>
        <begin position="300"/>
        <end position="310"/>
    </location>
</feature>
<accession>A0A518BK98</accession>
<dbReference type="GO" id="GO:0003677">
    <property type="term" value="F:DNA binding"/>
    <property type="evidence" value="ECO:0007669"/>
    <property type="project" value="UniProtKB-UniRule"/>
</dbReference>
<comment type="similarity">
    <text evidence="2 6">Belongs to the transposase mutator family.</text>
</comment>
<dbReference type="KEGG" id="pbap:Pla133_24450"/>
<evidence type="ECO:0000256" key="1">
    <source>
        <dbReference type="ARBA" id="ARBA00002190"/>
    </source>
</evidence>
<feature type="compositionally biased region" description="Basic residues" evidence="7">
    <location>
        <begin position="285"/>
        <end position="295"/>
    </location>
</feature>
<reference evidence="8 9" key="1">
    <citation type="submission" date="2019-02" db="EMBL/GenBank/DDBJ databases">
        <title>Deep-cultivation of Planctomycetes and their phenomic and genomic characterization uncovers novel biology.</title>
        <authorList>
            <person name="Wiegand S."/>
            <person name="Jogler M."/>
            <person name="Boedeker C."/>
            <person name="Pinto D."/>
            <person name="Vollmers J."/>
            <person name="Rivas-Marin E."/>
            <person name="Kohn T."/>
            <person name="Peeters S.H."/>
            <person name="Heuer A."/>
            <person name="Rast P."/>
            <person name="Oberbeckmann S."/>
            <person name="Bunk B."/>
            <person name="Jeske O."/>
            <person name="Meyerdierks A."/>
            <person name="Storesund J.E."/>
            <person name="Kallscheuer N."/>
            <person name="Luecker S."/>
            <person name="Lage O.M."/>
            <person name="Pohl T."/>
            <person name="Merkel B.J."/>
            <person name="Hornburger P."/>
            <person name="Mueller R.-W."/>
            <person name="Bruemmer F."/>
            <person name="Labrenz M."/>
            <person name="Spormann A.M."/>
            <person name="Op den Camp H."/>
            <person name="Overmann J."/>
            <person name="Amann R."/>
            <person name="Jetten M.S.M."/>
            <person name="Mascher T."/>
            <person name="Medema M.H."/>
            <person name="Devos D.P."/>
            <person name="Kaster A.-K."/>
            <person name="Ovreas L."/>
            <person name="Rohde M."/>
            <person name="Galperin M.Y."/>
            <person name="Jogler C."/>
        </authorList>
    </citation>
    <scope>NUCLEOTIDE SEQUENCE [LARGE SCALE GENOMIC DNA]</scope>
    <source>
        <strain evidence="8 9">Pla133</strain>
    </source>
</reference>
<dbReference type="InterPro" id="IPR001207">
    <property type="entry name" value="Transposase_mutator"/>
</dbReference>
<evidence type="ECO:0000256" key="2">
    <source>
        <dbReference type="ARBA" id="ARBA00010961"/>
    </source>
</evidence>
<dbReference type="GO" id="GO:0004803">
    <property type="term" value="F:transposase activity"/>
    <property type="evidence" value="ECO:0007669"/>
    <property type="project" value="UniProtKB-UniRule"/>
</dbReference>
<dbReference type="Proteomes" id="UP000316921">
    <property type="component" value="Chromosome"/>
</dbReference>
<evidence type="ECO:0000256" key="4">
    <source>
        <dbReference type="ARBA" id="ARBA00023125"/>
    </source>
</evidence>
<evidence type="ECO:0000313" key="8">
    <source>
        <dbReference type="EMBL" id="QDU67363.1"/>
    </source>
</evidence>
<evidence type="ECO:0000256" key="3">
    <source>
        <dbReference type="ARBA" id="ARBA00022578"/>
    </source>
</evidence>
<keyword evidence="3 6" id="KW-0815">Transposition</keyword>
<gene>
    <name evidence="8" type="ORF">Pla133_24450</name>
</gene>
<evidence type="ECO:0000256" key="5">
    <source>
        <dbReference type="ARBA" id="ARBA00023172"/>
    </source>
</evidence>